<evidence type="ECO:0000259" key="11">
    <source>
        <dbReference type="PROSITE" id="PS50109"/>
    </source>
</evidence>
<dbReference type="InterPro" id="IPR005467">
    <property type="entry name" value="His_kinase_dom"/>
</dbReference>
<dbReference type="InterPro" id="IPR036890">
    <property type="entry name" value="HATPase_C_sf"/>
</dbReference>
<dbReference type="Gene3D" id="3.30.565.10">
    <property type="entry name" value="Histidine kinase-like ATPase, C-terminal domain"/>
    <property type="match status" value="1"/>
</dbReference>
<keyword evidence="6" id="KW-0812">Transmembrane</keyword>
<reference evidence="12 13" key="1">
    <citation type="submission" date="2020-08" db="EMBL/GenBank/DDBJ databases">
        <title>Sequencing the genomes of 1000 actinobacteria strains.</title>
        <authorList>
            <person name="Klenk H.-P."/>
        </authorList>
    </citation>
    <scope>NUCLEOTIDE SEQUENCE [LARGE SCALE GENOMIC DNA]</scope>
    <source>
        <strain evidence="12 13">DSM 45486</strain>
    </source>
</reference>
<dbReference type="RefSeq" id="WP_184927444.1">
    <property type="nucleotide sequence ID" value="NZ_JACHMO010000001.1"/>
</dbReference>
<dbReference type="PRINTS" id="PR00344">
    <property type="entry name" value="BCTRLSENSOR"/>
</dbReference>
<feature type="domain" description="Histidine kinase" evidence="11">
    <location>
        <begin position="1"/>
        <end position="99"/>
    </location>
</feature>
<keyword evidence="10" id="KW-0472">Membrane</keyword>
<evidence type="ECO:0000256" key="9">
    <source>
        <dbReference type="ARBA" id="ARBA00023012"/>
    </source>
</evidence>
<sequence length="99" mass="10419">MLLMHMVVNLVRDAVLHDYPGGNVSVQVRAHGRPALIVADTGPVLPDDVVPGLFEPFRRLRGAGTPGAGLGLSVVRSIAHAHQGAVTAQAIRTAGRRSR</sequence>
<keyword evidence="5" id="KW-0808">Transferase</keyword>
<evidence type="ECO:0000256" key="10">
    <source>
        <dbReference type="ARBA" id="ARBA00023136"/>
    </source>
</evidence>
<comment type="catalytic activity">
    <reaction evidence="1">
        <text>ATP + protein L-histidine = ADP + protein N-phospho-L-histidine.</text>
        <dbReference type="EC" id="2.7.13.3"/>
    </reaction>
</comment>
<keyword evidence="9" id="KW-0902">Two-component regulatory system</keyword>
<keyword evidence="8" id="KW-1133">Transmembrane helix</keyword>
<evidence type="ECO:0000256" key="5">
    <source>
        <dbReference type="ARBA" id="ARBA00022679"/>
    </source>
</evidence>
<evidence type="ECO:0000256" key="6">
    <source>
        <dbReference type="ARBA" id="ARBA00022692"/>
    </source>
</evidence>
<evidence type="ECO:0000256" key="7">
    <source>
        <dbReference type="ARBA" id="ARBA00022777"/>
    </source>
</evidence>
<comment type="subcellular location">
    <subcellularLocation>
        <location evidence="2">Membrane</location>
    </subcellularLocation>
</comment>
<accession>A0A7W9HRX1</accession>
<dbReference type="PROSITE" id="PS50109">
    <property type="entry name" value="HIS_KIN"/>
    <property type="match status" value="1"/>
</dbReference>
<dbReference type="GO" id="GO:0016020">
    <property type="term" value="C:membrane"/>
    <property type="evidence" value="ECO:0007669"/>
    <property type="project" value="UniProtKB-SubCell"/>
</dbReference>
<evidence type="ECO:0000313" key="12">
    <source>
        <dbReference type="EMBL" id="MBB5807377.1"/>
    </source>
</evidence>
<protein>
    <recommendedName>
        <fullName evidence="3">histidine kinase</fullName>
        <ecNumber evidence="3">2.7.13.3</ecNumber>
    </recommendedName>
</protein>
<evidence type="ECO:0000256" key="4">
    <source>
        <dbReference type="ARBA" id="ARBA00022553"/>
    </source>
</evidence>
<evidence type="ECO:0000313" key="13">
    <source>
        <dbReference type="Proteomes" id="UP000552097"/>
    </source>
</evidence>
<dbReference type="InterPro" id="IPR003594">
    <property type="entry name" value="HATPase_dom"/>
</dbReference>
<dbReference type="EC" id="2.7.13.3" evidence="3"/>
<dbReference type="PANTHER" id="PTHR45436">
    <property type="entry name" value="SENSOR HISTIDINE KINASE YKOH"/>
    <property type="match status" value="1"/>
</dbReference>
<dbReference type="SMART" id="SM00387">
    <property type="entry name" value="HATPase_c"/>
    <property type="match status" value="1"/>
</dbReference>
<evidence type="ECO:0000256" key="2">
    <source>
        <dbReference type="ARBA" id="ARBA00004370"/>
    </source>
</evidence>
<gene>
    <name evidence="12" type="ORF">F4560_007145</name>
</gene>
<dbReference type="Pfam" id="PF02518">
    <property type="entry name" value="HATPase_c"/>
    <property type="match status" value="1"/>
</dbReference>
<organism evidence="12 13">
    <name type="scientific">Saccharothrix ecbatanensis</name>
    <dbReference type="NCBI Taxonomy" id="1105145"/>
    <lineage>
        <taxon>Bacteria</taxon>
        <taxon>Bacillati</taxon>
        <taxon>Actinomycetota</taxon>
        <taxon>Actinomycetes</taxon>
        <taxon>Pseudonocardiales</taxon>
        <taxon>Pseudonocardiaceae</taxon>
        <taxon>Saccharothrix</taxon>
    </lineage>
</organism>
<keyword evidence="4" id="KW-0597">Phosphoprotein</keyword>
<dbReference type="InterPro" id="IPR050428">
    <property type="entry name" value="TCS_sensor_his_kinase"/>
</dbReference>
<dbReference type="PANTHER" id="PTHR45436:SF5">
    <property type="entry name" value="SENSOR HISTIDINE KINASE TRCS"/>
    <property type="match status" value="1"/>
</dbReference>
<dbReference type="AlphaFoldDB" id="A0A7W9HRX1"/>
<dbReference type="EMBL" id="JACHMO010000001">
    <property type="protein sequence ID" value="MBB5807377.1"/>
    <property type="molecule type" value="Genomic_DNA"/>
</dbReference>
<dbReference type="InterPro" id="IPR004358">
    <property type="entry name" value="Sig_transdc_His_kin-like_C"/>
</dbReference>
<keyword evidence="7 12" id="KW-0418">Kinase</keyword>
<dbReference type="GO" id="GO:0000160">
    <property type="term" value="P:phosphorelay signal transduction system"/>
    <property type="evidence" value="ECO:0007669"/>
    <property type="project" value="UniProtKB-KW"/>
</dbReference>
<proteinExistence type="predicted"/>
<evidence type="ECO:0000256" key="3">
    <source>
        <dbReference type="ARBA" id="ARBA00012438"/>
    </source>
</evidence>
<keyword evidence="13" id="KW-1185">Reference proteome</keyword>
<evidence type="ECO:0000256" key="8">
    <source>
        <dbReference type="ARBA" id="ARBA00022989"/>
    </source>
</evidence>
<dbReference type="Proteomes" id="UP000552097">
    <property type="component" value="Unassembled WGS sequence"/>
</dbReference>
<dbReference type="SUPFAM" id="SSF55874">
    <property type="entry name" value="ATPase domain of HSP90 chaperone/DNA topoisomerase II/histidine kinase"/>
    <property type="match status" value="1"/>
</dbReference>
<name>A0A7W9HRX1_9PSEU</name>
<comment type="caution">
    <text evidence="12">The sequence shown here is derived from an EMBL/GenBank/DDBJ whole genome shotgun (WGS) entry which is preliminary data.</text>
</comment>
<evidence type="ECO:0000256" key="1">
    <source>
        <dbReference type="ARBA" id="ARBA00000085"/>
    </source>
</evidence>
<dbReference type="GO" id="GO:0004673">
    <property type="term" value="F:protein histidine kinase activity"/>
    <property type="evidence" value="ECO:0007669"/>
    <property type="project" value="UniProtKB-EC"/>
</dbReference>